<proteinExistence type="predicted"/>
<dbReference type="AlphaFoldDB" id="A0A2B7Y897"/>
<dbReference type="InterPro" id="IPR007074">
    <property type="entry name" value="LicD/FKTN/FKRP_NTP_transf"/>
</dbReference>
<dbReference type="GO" id="GO:0009100">
    <property type="term" value="P:glycoprotein metabolic process"/>
    <property type="evidence" value="ECO:0007669"/>
    <property type="project" value="UniProtKB-ARBA"/>
</dbReference>
<dbReference type="InterPro" id="IPR009644">
    <property type="entry name" value="FKTN/MNN4/W02B3.4-1"/>
</dbReference>
<evidence type="ECO:0000256" key="5">
    <source>
        <dbReference type="SAM" id="MobiDB-lite"/>
    </source>
</evidence>
<dbReference type="Proteomes" id="UP000223968">
    <property type="component" value="Unassembled WGS sequence"/>
</dbReference>
<dbReference type="GO" id="GO:0016020">
    <property type="term" value="C:membrane"/>
    <property type="evidence" value="ECO:0007669"/>
    <property type="project" value="UniProtKB-SubCell"/>
</dbReference>
<dbReference type="Pfam" id="PF04991">
    <property type="entry name" value="LicD"/>
    <property type="match status" value="2"/>
</dbReference>
<evidence type="ECO:0000313" key="8">
    <source>
        <dbReference type="EMBL" id="PGH17148.1"/>
    </source>
</evidence>
<name>A0A2B7Y897_9EURO</name>
<dbReference type="PANTHER" id="PTHR15407">
    <property type="entry name" value="FUKUTIN-RELATED"/>
    <property type="match status" value="1"/>
</dbReference>
<organism evidence="8 9">
    <name type="scientific">Helicocarpus griseus UAMH5409</name>
    <dbReference type="NCBI Taxonomy" id="1447875"/>
    <lineage>
        <taxon>Eukaryota</taxon>
        <taxon>Fungi</taxon>
        <taxon>Dikarya</taxon>
        <taxon>Ascomycota</taxon>
        <taxon>Pezizomycotina</taxon>
        <taxon>Eurotiomycetes</taxon>
        <taxon>Eurotiomycetidae</taxon>
        <taxon>Onygenales</taxon>
        <taxon>Ajellomycetaceae</taxon>
        <taxon>Helicocarpus</taxon>
    </lineage>
</organism>
<keyword evidence="2" id="KW-0812">Transmembrane</keyword>
<evidence type="ECO:0000256" key="4">
    <source>
        <dbReference type="ARBA" id="ARBA00023136"/>
    </source>
</evidence>
<feature type="region of interest" description="Disordered" evidence="5">
    <location>
        <begin position="270"/>
        <end position="300"/>
    </location>
</feature>
<keyword evidence="6" id="KW-0732">Signal</keyword>
<reference evidence="8 9" key="1">
    <citation type="submission" date="2017-10" db="EMBL/GenBank/DDBJ databases">
        <title>Comparative genomics in systemic dimorphic fungi from Ajellomycetaceae.</title>
        <authorList>
            <person name="Munoz J.F."/>
            <person name="Mcewen J.G."/>
            <person name="Clay O.K."/>
            <person name="Cuomo C.A."/>
        </authorList>
    </citation>
    <scope>NUCLEOTIDE SEQUENCE [LARGE SCALE GENOMIC DNA]</scope>
    <source>
        <strain evidence="8 9">UAMH5409</strain>
    </source>
</reference>
<keyword evidence="9" id="KW-1185">Reference proteome</keyword>
<feature type="compositionally biased region" description="Basic and acidic residues" evidence="5">
    <location>
        <begin position="270"/>
        <end position="294"/>
    </location>
</feature>
<dbReference type="OrthoDB" id="444255at2759"/>
<feature type="domain" description="LicD/FKTN/FKRP nucleotidyltransferase" evidence="7">
    <location>
        <begin position="84"/>
        <end position="189"/>
    </location>
</feature>
<feature type="domain" description="LicD/FKTN/FKRP nucleotidyltransferase" evidence="7">
    <location>
        <begin position="198"/>
        <end position="238"/>
    </location>
</feature>
<comment type="caution">
    <text evidence="8">The sequence shown here is derived from an EMBL/GenBank/DDBJ whole genome shotgun (WGS) entry which is preliminary data.</text>
</comment>
<gene>
    <name evidence="8" type="ORF">AJ79_01286</name>
</gene>
<evidence type="ECO:0000256" key="3">
    <source>
        <dbReference type="ARBA" id="ARBA00022989"/>
    </source>
</evidence>
<dbReference type="STRING" id="1447875.A0A2B7Y897"/>
<accession>A0A2B7Y897</accession>
<feature type="chain" id="PRO_5013242365" description="LicD/FKTN/FKRP nucleotidyltransferase domain-containing protein" evidence="6">
    <location>
        <begin position="21"/>
        <end position="300"/>
    </location>
</feature>
<evidence type="ECO:0000256" key="2">
    <source>
        <dbReference type="ARBA" id="ARBA00022692"/>
    </source>
</evidence>
<keyword evidence="3" id="KW-1133">Transmembrane helix</keyword>
<keyword evidence="4" id="KW-0472">Membrane</keyword>
<evidence type="ECO:0000256" key="6">
    <source>
        <dbReference type="SAM" id="SignalP"/>
    </source>
</evidence>
<dbReference type="PANTHER" id="PTHR15407:SF28">
    <property type="entry name" value="RIBITOL-5-PHOSPHATE TRANSFERASE FKTN"/>
    <property type="match status" value="1"/>
</dbReference>
<evidence type="ECO:0000256" key="1">
    <source>
        <dbReference type="ARBA" id="ARBA00004167"/>
    </source>
</evidence>
<protein>
    <recommendedName>
        <fullName evidence="7">LicD/FKTN/FKRP nucleotidyltransferase domain-containing protein</fullName>
    </recommendedName>
</protein>
<evidence type="ECO:0000259" key="7">
    <source>
        <dbReference type="Pfam" id="PF04991"/>
    </source>
</evidence>
<dbReference type="EMBL" id="PDNB01000012">
    <property type="protein sequence ID" value="PGH17148.1"/>
    <property type="molecule type" value="Genomic_DNA"/>
</dbReference>
<feature type="signal peptide" evidence="6">
    <location>
        <begin position="1"/>
        <end position="20"/>
    </location>
</feature>
<comment type="subcellular location">
    <subcellularLocation>
        <location evidence="1">Membrane</location>
        <topology evidence="1">Single-pass membrane protein</topology>
    </subcellularLocation>
</comment>
<sequence length="300" mass="35797">MRLSTPLLLATTLCAHAVSALPQWVPQIIRRDSLEPPEEKYFHEPGNDDILGHYDTRFFKNVVSYEERTDTLLHMIRAYLNFFRENRLETWIAHGTLLGWWWNGKMLPWDWDVDTQVNTATLRRMANHFNQTICNYTSEDIPDQRQYLLDVNPHARRRDRGQGQNIIDARWIDMRNGLYIDITGVSEINPETEPGILQCKNFHKYKVSDLYPMRESMYEGVPAKIPYNYDEILFKEYGHSALVVQDFEDHNWIQELKLWVPDQKRIAETAKLTPEEKKKKQDQERMKRENEIKRNSKRWS</sequence>
<evidence type="ECO:0000313" key="9">
    <source>
        <dbReference type="Proteomes" id="UP000223968"/>
    </source>
</evidence>